<dbReference type="InterPro" id="IPR033922">
    <property type="entry name" value="NAD_bind_Glu_DH"/>
</dbReference>
<evidence type="ECO:0000256" key="2">
    <source>
        <dbReference type="ARBA" id="ARBA00023002"/>
    </source>
</evidence>
<dbReference type="SUPFAM" id="SSF51735">
    <property type="entry name" value="NAD(P)-binding Rossmann-fold domains"/>
    <property type="match status" value="1"/>
</dbReference>
<dbReference type="Pfam" id="PF02812">
    <property type="entry name" value="ELFV_dehydrog_N"/>
    <property type="match status" value="1"/>
</dbReference>
<reference evidence="9 10" key="1">
    <citation type="journal article" date="2016" name="Nat. Commun.">
        <title>Thousands of microbial genomes shed light on interconnected biogeochemical processes in an aquifer system.</title>
        <authorList>
            <person name="Anantharaman K."/>
            <person name="Brown C.T."/>
            <person name="Hug L.A."/>
            <person name="Sharon I."/>
            <person name="Castelle C.J."/>
            <person name="Probst A.J."/>
            <person name="Thomas B.C."/>
            <person name="Singh A."/>
            <person name="Wilkins M.J."/>
            <person name="Karaoz U."/>
            <person name="Brodie E.L."/>
            <person name="Williams K.H."/>
            <person name="Hubbard S.S."/>
            <person name="Banfield J.F."/>
        </authorList>
    </citation>
    <scope>NUCLEOTIDE SEQUENCE [LARGE SCALE GENOMIC DNA]</scope>
</reference>
<feature type="binding site" evidence="5">
    <location>
        <position position="76"/>
    </location>
    <ligand>
        <name>substrate</name>
    </ligand>
</feature>
<feature type="site" description="Important for catalysis" evidence="6">
    <location>
        <position position="152"/>
    </location>
</feature>
<dbReference type="Gene3D" id="3.40.50.720">
    <property type="entry name" value="NAD(P)-binding Rossmann-like Domain"/>
    <property type="match status" value="1"/>
</dbReference>
<dbReference type="InterPro" id="IPR006095">
    <property type="entry name" value="Glu/Leu/Phe/Val/Trp_DH"/>
</dbReference>
<accession>A0A1F7YI20</accession>
<evidence type="ECO:0000256" key="4">
    <source>
        <dbReference type="PIRSR" id="PIRSR000185-1"/>
    </source>
</evidence>
<name>A0A1F7YI20_9BACT</name>
<feature type="domain" description="Glutamate/phenylalanine/leucine/valine/L-tryptophan dehydrogenase C-terminal" evidence="8">
    <location>
        <begin position="189"/>
        <end position="419"/>
    </location>
</feature>
<comment type="caution">
    <text evidence="9">The sequence shown here is derived from an EMBL/GenBank/DDBJ whole genome shotgun (WGS) entry which is preliminary data.</text>
</comment>
<dbReference type="Gene3D" id="3.40.50.10860">
    <property type="entry name" value="Leucine Dehydrogenase, chain A, domain 1"/>
    <property type="match status" value="1"/>
</dbReference>
<dbReference type="SUPFAM" id="SSF53223">
    <property type="entry name" value="Aminoacid dehydrogenase-like, N-terminal domain"/>
    <property type="match status" value="1"/>
</dbReference>
<dbReference type="GO" id="GO:0006538">
    <property type="term" value="P:L-glutamate catabolic process"/>
    <property type="evidence" value="ECO:0007669"/>
    <property type="project" value="TreeGrafter"/>
</dbReference>
<dbReference type="PRINTS" id="PR00082">
    <property type="entry name" value="GLFDHDRGNASE"/>
</dbReference>
<keyword evidence="5" id="KW-0547">Nucleotide-binding</keyword>
<dbReference type="Proteomes" id="UP000178851">
    <property type="component" value="Unassembled WGS sequence"/>
</dbReference>
<feature type="active site" description="Proton donor" evidence="4">
    <location>
        <position position="112"/>
    </location>
</feature>
<comment type="similarity">
    <text evidence="1 3 7">Belongs to the Glu/Leu/Phe/Val dehydrogenases family.</text>
</comment>
<evidence type="ECO:0000256" key="3">
    <source>
        <dbReference type="PIRNR" id="PIRNR000185"/>
    </source>
</evidence>
<feature type="binding site" evidence="5">
    <location>
        <position position="355"/>
    </location>
    <ligand>
        <name>substrate</name>
    </ligand>
</feature>
<dbReference type="PROSITE" id="PS00074">
    <property type="entry name" value="GLFV_DEHYDROGENASE"/>
    <property type="match status" value="1"/>
</dbReference>
<evidence type="ECO:0000256" key="6">
    <source>
        <dbReference type="PIRSR" id="PIRSR000185-3"/>
    </source>
</evidence>
<evidence type="ECO:0000256" key="1">
    <source>
        <dbReference type="ARBA" id="ARBA00006382"/>
    </source>
</evidence>
<dbReference type="InterPro" id="IPR046346">
    <property type="entry name" value="Aminoacid_DH-like_N_sf"/>
</dbReference>
<organism evidence="9 10">
    <name type="scientific">Candidatus Woesebacteria bacterium RIFCSPHIGHO2_01_FULL_39_28</name>
    <dbReference type="NCBI Taxonomy" id="1802496"/>
    <lineage>
        <taxon>Bacteria</taxon>
        <taxon>Candidatus Woeseibacteriota</taxon>
    </lineage>
</organism>
<protein>
    <recommendedName>
        <fullName evidence="3">Glutamate dehydrogenase</fullName>
    </recommendedName>
</protein>
<keyword evidence="5" id="KW-0520">NAD</keyword>
<dbReference type="PANTHER" id="PTHR11606:SF13">
    <property type="entry name" value="GLUTAMATE DEHYDROGENASE 1, MITOCHONDRIAL"/>
    <property type="match status" value="1"/>
</dbReference>
<dbReference type="SMART" id="SM00839">
    <property type="entry name" value="ELFV_dehydrog"/>
    <property type="match status" value="1"/>
</dbReference>
<dbReference type="InterPro" id="IPR006096">
    <property type="entry name" value="Glu/Leu/Phe/Val/Trp_DH_C"/>
</dbReference>
<evidence type="ECO:0000313" key="10">
    <source>
        <dbReference type="Proteomes" id="UP000178851"/>
    </source>
</evidence>
<dbReference type="Pfam" id="PF00208">
    <property type="entry name" value="ELFV_dehydrog"/>
    <property type="match status" value="1"/>
</dbReference>
<dbReference type="GO" id="GO:0004352">
    <property type="term" value="F:glutamate dehydrogenase (NAD+) activity"/>
    <property type="evidence" value="ECO:0007669"/>
    <property type="project" value="TreeGrafter"/>
</dbReference>
<feature type="binding site" evidence="5">
    <location>
        <position position="196"/>
    </location>
    <ligand>
        <name>NAD(+)</name>
        <dbReference type="ChEBI" id="CHEBI:57540"/>
    </ligand>
</feature>
<evidence type="ECO:0000259" key="8">
    <source>
        <dbReference type="SMART" id="SM00839"/>
    </source>
</evidence>
<dbReference type="PANTHER" id="PTHR11606">
    <property type="entry name" value="GLUTAMATE DEHYDROGENASE"/>
    <property type="match status" value="1"/>
</dbReference>
<sequence length="421" mass="46716">MKAVSAFGNAMKQLDNVVSLLRSEYQDKNKFVKAVALLQKPQRLLKNNLKIKLDNGKTKSFMAFRSQYNDARGPFKGGIRYHPNVSEDEVKALSFWMTIKCAVVDLPYGGGKGGIIVDPRRLSLSELESLSKAYSEFLSPFIGPWKDVPAPDVNTDSQIMAWMLEAYEKRTGDHSPGTFTGKPISLGGSLGREEATGQGGVYILQNYAKVKKLNLGKTTIAVQGFGNVGYWFAKLASEEGFKVVAVSDSSGAVFDAKGLDIDKMARLKEDLKSFINVKNIKVISNQDLLTLYVDVLVPAALENSVSTDNVLNIKSKVVLELANGPTTPEAEELLLKRNVDILPDVLCNAGGVTVSYFEWVQNLHGYRWIKERVNEELKVIMDRAFTEIYEVVKSKKISYRKAAYLLAVKKVIDTMILRGRV</sequence>
<dbReference type="InterPro" id="IPR036291">
    <property type="entry name" value="NAD(P)-bd_dom_sf"/>
</dbReference>
<evidence type="ECO:0000256" key="7">
    <source>
        <dbReference type="RuleBase" id="RU004417"/>
    </source>
</evidence>
<dbReference type="EMBL" id="MGGI01000012">
    <property type="protein sequence ID" value="OGM26529.1"/>
    <property type="molecule type" value="Genomic_DNA"/>
</dbReference>
<dbReference type="PIRSF" id="PIRSF000185">
    <property type="entry name" value="Glu_DH"/>
    <property type="match status" value="1"/>
</dbReference>
<dbReference type="InterPro" id="IPR006097">
    <property type="entry name" value="Glu/Leu/Phe/Val/Trp_DH_dimer"/>
</dbReference>
<dbReference type="CDD" id="cd01076">
    <property type="entry name" value="NAD_bind_1_Glu_DH"/>
    <property type="match status" value="1"/>
</dbReference>
<evidence type="ECO:0000313" key="9">
    <source>
        <dbReference type="EMBL" id="OGM26529.1"/>
    </source>
</evidence>
<dbReference type="InterPro" id="IPR033524">
    <property type="entry name" value="Glu/Leu/Phe/Val_DH_AS"/>
</dbReference>
<dbReference type="InterPro" id="IPR014362">
    <property type="entry name" value="Glu_DH"/>
</dbReference>
<feature type="binding site" evidence="5">
    <location>
        <position position="100"/>
    </location>
    <ligand>
        <name>substrate</name>
    </ligand>
</feature>
<keyword evidence="2 3" id="KW-0560">Oxidoreductase</keyword>
<dbReference type="GO" id="GO:0000166">
    <property type="term" value="F:nucleotide binding"/>
    <property type="evidence" value="ECO:0007669"/>
    <property type="project" value="UniProtKB-KW"/>
</dbReference>
<feature type="binding site" evidence="5">
    <location>
        <position position="227"/>
    </location>
    <ligand>
        <name>NAD(+)</name>
        <dbReference type="ChEBI" id="CHEBI:57540"/>
    </ligand>
</feature>
<evidence type="ECO:0000256" key="5">
    <source>
        <dbReference type="PIRSR" id="PIRSR000185-2"/>
    </source>
</evidence>
<gene>
    <name evidence="9" type="ORF">A2627_00690</name>
</gene>
<dbReference type="AlphaFoldDB" id="A0A1F7YI20"/>
<proteinExistence type="inferred from homology"/>